<dbReference type="GO" id="GO:0046839">
    <property type="term" value="P:phospholipid dephosphorylation"/>
    <property type="evidence" value="ECO:0007669"/>
    <property type="project" value="TreeGrafter"/>
</dbReference>
<evidence type="ECO:0000256" key="3">
    <source>
        <dbReference type="ARBA" id="ARBA00022692"/>
    </source>
</evidence>
<comment type="subcellular location">
    <subcellularLocation>
        <location evidence="1">Membrane</location>
        <topology evidence="1">Multi-pass membrane protein</topology>
    </subcellularLocation>
</comment>
<gene>
    <name evidence="8" type="ORF">GSOID_T00020289001</name>
</gene>
<dbReference type="GO" id="GO:0008195">
    <property type="term" value="F:phosphatidate phosphatase activity"/>
    <property type="evidence" value="ECO:0007669"/>
    <property type="project" value="TreeGrafter"/>
</dbReference>
<proteinExistence type="inferred from homology"/>
<keyword evidence="3 6" id="KW-0812">Transmembrane</keyword>
<dbReference type="SMART" id="SM00014">
    <property type="entry name" value="acidPPc"/>
    <property type="match status" value="1"/>
</dbReference>
<dbReference type="SUPFAM" id="SSF48317">
    <property type="entry name" value="Acid phosphatase/Vanadium-dependent haloperoxidase"/>
    <property type="match status" value="1"/>
</dbReference>
<organism evidence="8">
    <name type="scientific">Oikopleura dioica</name>
    <name type="common">Tunicate</name>
    <dbReference type="NCBI Taxonomy" id="34765"/>
    <lineage>
        <taxon>Eukaryota</taxon>
        <taxon>Metazoa</taxon>
        <taxon>Chordata</taxon>
        <taxon>Tunicata</taxon>
        <taxon>Appendicularia</taxon>
        <taxon>Copelata</taxon>
        <taxon>Oikopleuridae</taxon>
        <taxon>Oikopleura</taxon>
    </lineage>
</organism>
<dbReference type="CDD" id="cd03390">
    <property type="entry name" value="PAP2_containing_1_like"/>
    <property type="match status" value="1"/>
</dbReference>
<sequence length="290" mass="32899">MSSGVRLRNYIYKESLLRLVLLLVFLVTEWSTPFFRIIQDEEWWLYKFPTKTMSADLLPTSRLFTLVVLCPLAVVSGRYLKNINKQKYGETAKLDLMAGILSASLTMGMNGIATNLIKNRYGRPRPDFFFRCFPDGNPPPGQPNPYNLECTGNYEDIIEGRKSFPSGHSSFLFSFCVWISLYLAGKLRIVNSISEGGRLPRSESLIICLTLPLLAVLNAIGRTCDYKHHWQDVTCGSLLGTLMAWIGYRQFFPAIGDRRSAVSYMEQKALQFDENLIYDLGKLSVETSSI</sequence>
<feature type="transmembrane region" description="Helical" evidence="6">
    <location>
        <begin position="57"/>
        <end position="75"/>
    </location>
</feature>
<dbReference type="InterPro" id="IPR043216">
    <property type="entry name" value="PAP-like"/>
</dbReference>
<dbReference type="PANTHER" id="PTHR10165:SF35">
    <property type="entry name" value="RE23632P"/>
    <property type="match status" value="1"/>
</dbReference>
<dbReference type="EMBL" id="FN655623">
    <property type="protein sequence ID" value="CBY39706.1"/>
    <property type="molecule type" value="Genomic_DNA"/>
</dbReference>
<dbReference type="InterPro" id="IPR036938">
    <property type="entry name" value="PAP2/HPO_sf"/>
</dbReference>
<dbReference type="PANTHER" id="PTHR10165">
    <property type="entry name" value="LIPID PHOSPHATE PHOSPHATASE"/>
    <property type="match status" value="1"/>
</dbReference>
<dbReference type="Proteomes" id="UP000011014">
    <property type="component" value="Unassembled WGS sequence"/>
</dbReference>
<dbReference type="GO" id="GO:0006644">
    <property type="term" value="P:phospholipid metabolic process"/>
    <property type="evidence" value="ECO:0007669"/>
    <property type="project" value="UniProtKB-UniPathway"/>
</dbReference>
<name>E4YW71_OIKDI</name>
<evidence type="ECO:0000259" key="7">
    <source>
        <dbReference type="SMART" id="SM00014"/>
    </source>
</evidence>
<keyword evidence="5 6" id="KW-0472">Membrane</keyword>
<evidence type="ECO:0000256" key="6">
    <source>
        <dbReference type="SAM" id="Phobius"/>
    </source>
</evidence>
<evidence type="ECO:0000256" key="1">
    <source>
        <dbReference type="ARBA" id="ARBA00004141"/>
    </source>
</evidence>
<evidence type="ECO:0000256" key="5">
    <source>
        <dbReference type="ARBA" id="ARBA00023136"/>
    </source>
</evidence>
<feature type="domain" description="Phosphatidic acid phosphatase type 2/haloperoxidase" evidence="7">
    <location>
        <begin position="100"/>
        <end position="248"/>
    </location>
</feature>
<comment type="similarity">
    <text evidence="2">Belongs to the PA-phosphatase related phosphoesterase family.</text>
</comment>
<dbReference type="AlphaFoldDB" id="E4YW71"/>
<evidence type="ECO:0000313" key="8">
    <source>
        <dbReference type="EMBL" id="CBY39706.1"/>
    </source>
</evidence>
<keyword evidence="4 6" id="KW-1133">Transmembrane helix</keyword>
<feature type="transmembrane region" description="Helical" evidence="6">
    <location>
        <begin position="16"/>
        <end position="37"/>
    </location>
</feature>
<evidence type="ECO:0000256" key="4">
    <source>
        <dbReference type="ARBA" id="ARBA00022989"/>
    </source>
</evidence>
<dbReference type="InterPro" id="IPR000326">
    <property type="entry name" value="PAP2/HPO"/>
</dbReference>
<dbReference type="UniPathway" id="UPA00085"/>
<reference evidence="8" key="1">
    <citation type="journal article" date="2010" name="Science">
        <title>Plasticity of animal genome architecture unmasked by rapid evolution of a pelagic tunicate.</title>
        <authorList>
            <person name="Denoeud F."/>
            <person name="Henriet S."/>
            <person name="Mungpakdee S."/>
            <person name="Aury J.M."/>
            <person name="Da Silva C."/>
            <person name="Brinkmann H."/>
            <person name="Mikhaleva J."/>
            <person name="Olsen L.C."/>
            <person name="Jubin C."/>
            <person name="Canestro C."/>
            <person name="Bouquet J.M."/>
            <person name="Danks G."/>
            <person name="Poulain J."/>
            <person name="Campsteijn C."/>
            <person name="Adamski M."/>
            <person name="Cross I."/>
            <person name="Yadetie F."/>
            <person name="Muffato M."/>
            <person name="Louis A."/>
            <person name="Butcher S."/>
            <person name="Tsagkogeorga G."/>
            <person name="Konrad A."/>
            <person name="Singh S."/>
            <person name="Jensen M.F."/>
            <person name="Cong E.H."/>
            <person name="Eikeseth-Otteraa H."/>
            <person name="Noel B."/>
            <person name="Anthouard V."/>
            <person name="Porcel B.M."/>
            <person name="Kachouri-Lafond R."/>
            <person name="Nishino A."/>
            <person name="Ugolini M."/>
            <person name="Chourrout P."/>
            <person name="Nishida H."/>
            <person name="Aasland R."/>
            <person name="Huzurbazar S."/>
            <person name="Westhof E."/>
            <person name="Delsuc F."/>
            <person name="Lehrach H."/>
            <person name="Reinhardt R."/>
            <person name="Weissenbach J."/>
            <person name="Roy S.W."/>
            <person name="Artiguenave F."/>
            <person name="Postlethwait J.H."/>
            <person name="Manak J.R."/>
            <person name="Thompson E.M."/>
            <person name="Jaillon O."/>
            <person name="Du Pasquier L."/>
            <person name="Boudinot P."/>
            <person name="Liberles D.A."/>
            <person name="Volff J.N."/>
            <person name="Philippe H."/>
            <person name="Lenhard B."/>
            <person name="Roest Crollius H."/>
            <person name="Wincker P."/>
            <person name="Chourrout D."/>
        </authorList>
    </citation>
    <scope>NUCLEOTIDE SEQUENCE [LARGE SCALE GENOMIC DNA]</scope>
</reference>
<dbReference type="Pfam" id="PF01569">
    <property type="entry name" value="PAP2"/>
    <property type="match status" value="1"/>
</dbReference>
<protein>
    <recommendedName>
        <fullName evidence="7">Phosphatidic acid phosphatase type 2/haloperoxidase domain-containing protein</fullName>
    </recommendedName>
</protein>
<dbReference type="Gene3D" id="1.20.144.10">
    <property type="entry name" value="Phosphatidic acid phosphatase type 2/haloperoxidase"/>
    <property type="match status" value="1"/>
</dbReference>
<accession>E4YW71</accession>
<dbReference type="GO" id="GO:0016020">
    <property type="term" value="C:membrane"/>
    <property type="evidence" value="ECO:0007669"/>
    <property type="project" value="UniProtKB-SubCell"/>
</dbReference>
<evidence type="ECO:0000256" key="2">
    <source>
        <dbReference type="ARBA" id="ARBA00008816"/>
    </source>
</evidence>